<gene>
    <name evidence="1" type="ORF">TCM_036896</name>
</gene>
<accession>A0A061GQB2</accession>
<keyword evidence="1" id="KW-0560">Oxidoreductase</keyword>
<dbReference type="Gramene" id="EOY29319">
    <property type="protein sequence ID" value="EOY29319"/>
    <property type="gene ID" value="TCM_036896"/>
</dbReference>
<evidence type="ECO:0000313" key="2">
    <source>
        <dbReference type="Proteomes" id="UP000026915"/>
    </source>
</evidence>
<dbReference type="EMBL" id="CM001887">
    <property type="protein sequence ID" value="EOY29319.1"/>
    <property type="molecule type" value="Genomic_DNA"/>
</dbReference>
<dbReference type="HOGENOM" id="CLU_2101355_0_0_1"/>
<proteinExistence type="predicted"/>
<keyword evidence="1" id="KW-0575">Peroxidase</keyword>
<reference evidence="1 2" key="1">
    <citation type="journal article" date="2013" name="Genome Biol.">
        <title>The genome sequence of the most widely cultivated cacao type and its use to identify candidate genes regulating pod color.</title>
        <authorList>
            <person name="Motamayor J.C."/>
            <person name="Mockaitis K."/>
            <person name="Schmutz J."/>
            <person name="Haiminen N."/>
            <person name="Iii D.L."/>
            <person name="Cornejo O."/>
            <person name="Findley S.D."/>
            <person name="Zheng P."/>
            <person name="Utro F."/>
            <person name="Royaert S."/>
            <person name="Saski C."/>
            <person name="Jenkins J."/>
            <person name="Podicheti R."/>
            <person name="Zhao M."/>
            <person name="Scheffler B.E."/>
            <person name="Stack J.C."/>
            <person name="Feltus F.A."/>
            <person name="Mustiga G.M."/>
            <person name="Amores F."/>
            <person name="Phillips W."/>
            <person name="Marelli J.P."/>
            <person name="May G.D."/>
            <person name="Shapiro H."/>
            <person name="Ma J."/>
            <person name="Bustamante C.D."/>
            <person name="Schnell R.J."/>
            <person name="Main D."/>
            <person name="Gilbert D."/>
            <person name="Parida L."/>
            <person name="Kuhn D.N."/>
        </authorList>
    </citation>
    <scope>NUCLEOTIDE SEQUENCE [LARGE SCALE GENOMIC DNA]</scope>
    <source>
        <strain evidence="2">cv. Matina 1-6</strain>
    </source>
</reference>
<dbReference type="Proteomes" id="UP000026915">
    <property type="component" value="Chromosome 9"/>
</dbReference>
<dbReference type="GO" id="GO:0004601">
    <property type="term" value="F:peroxidase activity"/>
    <property type="evidence" value="ECO:0007669"/>
    <property type="project" value="UniProtKB-KW"/>
</dbReference>
<evidence type="ECO:0000313" key="1">
    <source>
        <dbReference type="EMBL" id="EOY29319.1"/>
    </source>
</evidence>
<sequence length="116" mass="12921">MASMPFSATFPSYLHDLSQTKKIPVMPSSWPFSIPSIESSLGSSKSGFLQHGFSLQSSSVPGFVFKSRSSGIYARAATEKTLYDYTVKRILMGRMFLLADLREKFSLLLMLLQNVV</sequence>
<organism evidence="1 2">
    <name type="scientific">Theobroma cacao</name>
    <name type="common">Cacao</name>
    <name type="synonym">Cocoa</name>
    <dbReference type="NCBI Taxonomy" id="3641"/>
    <lineage>
        <taxon>Eukaryota</taxon>
        <taxon>Viridiplantae</taxon>
        <taxon>Streptophyta</taxon>
        <taxon>Embryophyta</taxon>
        <taxon>Tracheophyta</taxon>
        <taxon>Spermatophyta</taxon>
        <taxon>Magnoliopsida</taxon>
        <taxon>eudicotyledons</taxon>
        <taxon>Gunneridae</taxon>
        <taxon>Pentapetalae</taxon>
        <taxon>rosids</taxon>
        <taxon>malvids</taxon>
        <taxon>Malvales</taxon>
        <taxon>Malvaceae</taxon>
        <taxon>Byttnerioideae</taxon>
        <taxon>Theobroma</taxon>
    </lineage>
</organism>
<protein>
    <submittedName>
        <fullName evidence="1">Phospholipid hydroperoxide glutathione peroxidase 1 isoform 2</fullName>
    </submittedName>
</protein>
<dbReference type="AlphaFoldDB" id="A0A061GQB2"/>
<keyword evidence="2" id="KW-1185">Reference proteome</keyword>
<name>A0A061GQB2_THECC</name>